<keyword evidence="3" id="KW-0805">Transcription regulation</keyword>
<evidence type="ECO:0000256" key="3">
    <source>
        <dbReference type="ARBA" id="ARBA00023015"/>
    </source>
</evidence>
<organism evidence="9 10">
    <name type="scientific">Pelagirhabdus alkalitolerans</name>
    <dbReference type="NCBI Taxonomy" id="1612202"/>
    <lineage>
        <taxon>Bacteria</taxon>
        <taxon>Bacillati</taxon>
        <taxon>Bacillota</taxon>
        <taxon>Bacilli</taxon>
        <taxon>Bacillales</taxon>
        <taxon>Bacillaceae</taxon>
        <taxon>Pelagirhabdus</taxon>
    </lineage>
</organism>
<feature type="domain" description="PTS EIIB type-2" evidence="7">
    <location>
        <begin position="400"/>
        <end position="491"/>
    </location>
</feature>
<dbReference type="InterPro" id="IPR036388">
    <property type="entry name" value="WH-like_DNA-bd_sf"/>
</dbReference>
<dbReference type="Gene3D" id="3.40.930.10">
    <property type="entry name" value="Mannitol-specific EII, Chain A"/>
    <property type="match status" value="1"/>
</dbReference>
<dbReference type="RefSeq" id="WP_090796168.1">
    <property type="nucleotide sequence ID" value="NZ_FMYI01000007.1"/>
</dbReference>
<dbReference type="CDD" id="cd05568">
    <property type="entry name" value="PTS_IIB_bgl_like"/>
    <property type="match status" value="1"/>
</dbReference>
<dbReference type="InterPro" id="IPR013011">
    <property type="entry name" value="PTS_EIIB_2"/>
</dbReference>
<dbReference type="InterPro" id="IPR001034">
    <property type="entry name" value="DeoR_HTH"/>
</dbReference>
<feature type="domain" description="PRD" evidence="8">
    <location>
        <begin position="182"/>
        <end position="287"/>
    </location>
</feature>
<dbReference type="SUPFAM" id="SSF63520">
    <property type="entry name" value="PTS-regulatory domain, PRD"/>
    <property type="match status" value="2"/>
</dbReference>
<keyword evidence="10" id="KW-1185">Reference proteome</keyword>
<accession>A0A1G6KZ37</accession>
<dbReference type="SUPFAM" id="SSF55804">
    <property type="entry name" value="Phoshotransferase/anion transport protein"/>
    <property type="match status" value="1"/>
</dbReference>
<dbReference type="OrthoDB" id="3175596at2"/>
<dbReference type="Gene3D" id="1.10.1790.10">
    <property type="entry name" value="PRD domain"/>
    <property type="match status" value="2"/>
</dbReference>
<dbReference type="InterPro" id="IPR016152">
    <property type="entry name" value="PTrfase/Anion_transptr"/>
</dbReference>
<feature type="domain" description="PTS EIIA type-2" evidence="6">
    <location>
        <begin position="500"/>
        <end position="636"/>
    </location>
</feature>
<dbReference type="Gene3D" id="1.10.10.10">
    <property type="entry name" value="Winged helix-like DNA-binding domain superfamily/Winged helix DNA-binding domain"/>
    <property type="match status" value="1"/>
</dbReference>
<sequence length="636" mass="73604">MNDRQKEIVQYLLQQKEDYHTIDDLTKVFDCSEKTIRTDFKKIDQILSEQFNATLIRRPGVGVTLSVSENEIDQLNQFSQTDKKVSTLTEEDSIKICYQLLMATKPLTIQDLANDYFVSKGQIKKVLDELEDFLSHYQLKVVSKQKVGIIIEGKESQKRTALVMIDQLRQDKSINQPYLLHFFYAYELDLVRKALQQFQDSQMLIFTDESFEGIVLHILLMVRRIKLNQMIQVSKDDQDFISTKHEYEGTKALVSDIETSFKVRIPEPEIVYLTMHILGAKRTNEPDSFFDVEMEKRAEAMTQELTRRLSILTLIPFEQDPVLKEGLVVHLYSTLNRLTFDLHVENPLVQDIKKMYPYLFDMILLSIQEMNTIFPEDEVAYLTLHYQASYERIMKTRQTKTTIGIICHMGIGTSEILRSKLERYFTSIEVVSIGSKREVKAIIKDNDPDLFVSTVPLEIEQPPHIVVSPLLNEDERRRLSSFLTKASRSAISHSSAELAFYIDEAHLFLNITIDHRYKLIEKMAERLHMDGFVDKEYIHQALRRERTASTVIGGGIAIPHGDPKYVKHSAIAVATLNQPLDWDGEKVSLVFLLAIKHEKDVSRKELYQRLTVLAEQPSHVQALINLNDKQAFIEKI</sequence>
<dbReference type="PROSITE" id="PS51094">
    <property type="entry name" value="PTS_EIIA_TYPE_2"/>
    <property type="match status" value="1"/>
</dbReference>
<keyword evidence="5" id="KW-0804">Transcription</keyword>
<evidence type="ECO:0000256" key="2">
    <source>
        <dbReference type="ARBA" id="ARBA00022737"/>
    </source>
</evidence>
<dbReference type="PROSITE" id="PS51372">
    <property type="entry name" value="PRD_2"/>
    <property type="match status" value="2"/>
</dbReference>
<protein>
    <submittedName>
        <fullName evidence="9">Activator of the mannose operon, transcriptional antiterminator</fullName>
    </submittedName>
</protein>
<dbReference type="PANTHER" id="PTHR30185">
    <property type="entry name" value="CRYPTIC BETA-GLUCOSIDE BGL OPERON ANTITERMINATOR"/>
    <property type="match status" value="1"/>
</dbReference>
<dbReference type="GO" id="GO:0003700">
    <property type="term" value="F:DNA-binding transcription factor activity"/>
    <property type="evidence" value="ECO:0007669"/>
    <property type="project" value="InterPro"/>
</dbReference>
<dbReference type="InterPro" id="IPR002178">
    <property type="entry name" value="PTS_EIIA_type-2_dom"/>
</dbReference>
<dbReference type="InterPro" id="IPR011608">
    <property type="entry name" value="PRD"/>
</dbReference>
<evidence type="ECO:0000259" key="7">
    <source>
        <dbReference type="PROSITE" id="PS51099"/>
    </source>
</evidence>
<dbReference type="AlphaFoldDB" id="A0A1G6KZ37"/>
<evidence type="ECO:0000256" key="4">
    <source>
        <dbReference type="ARBA" id="ARBA00023159"/>
    </source>
</evidence>
<reference evidence="10" key="1">
    <citation type="submission" date="2016-09" db="EMBL/GenBank/DDBJ databases">
        <authorList>
            <person name="Varghese N."/>
            <person name="Submissions S."/>
        </authorList>
    </citation>
    <scope>NUCLEOTIDE SEQUENCE [LARGE SCALE GENOMIC DNA]</scope>
    <source>
        <strain evidence="10">S5</strain>
    </source>
</reference>
<dbReference type="SUPFAM" id="SSF52794">
    <property type="entry name" value="PTS system IIB component-like"/>
    <property type="match status" value="1"/>
</dbReference>
<evidence type="ECO:0000313" key="9">
    <source>
        <dbReference type="EMBL" id="SDC36081.1"/>
    </source>
</evidence>
<name>A0A1G6KZ37_9BACI</name>
<dbReference type="Gene3D" id="3.40.50.2300">
    <property type="match status" value="1"/>
</dbReference>
<dbReference type="Pfam" id="PF05043">
    <property type="entry name" value="Mga"/>
    <property type="match status" value="1"/>
</dbReference>
<dbReference type="InterPro" id="IPR036634">
    <property type="entry name" value="PRD_sf"/>
</dbReference>
<dbReference type="PROSITE" id="PS51099">
    <property type="entry name" value="PTS_EIIB_TYPE_2"/>
    <property type="match status" value="1"/>
</dbReference>
<dbReference type="InterPro" id="IPR036095">
    <property type="entry name" value="PTS_EIIB-like_sf"/>
</dbReference>
<evidence type="ECO:0000256" key="1">
    <source>
        <dbReference type="ARBA" id="ARBA00022679"/>
    </source>
</evidence>
<dbReference type="CDD" id="cd00211">
    <property type="entry name" value="PTS_IIA_fru"/>
    <property type="match status" value="1"/>
</dbReference>
<keyword evidence="4" id="KW-0010">Activator</keyword>
<feature type="domain" description="PRD" evidence="8">
    <location>
        <begin position="293"/>
        <end position="396"/>
    </location>
</feature>
<dbReference type="GO" id="GO:0009401">
    <property type="term" value="P:phosphoenolpyruvate-dependent sugar phosphotransferase system"/>
    <property type="evidence" value="ECO:0007669"/>
    <property type="project" value="InterPro"/>
</dbReference>
<dbReference type="PANTHER" id="PTHR30185:SF12">
    <property type="entry name" value="TRANSCRIPTIONAL REGULATOR MANR"/>
    <property type="match status" value="1"/>
</dbReference>
<dbReference type="Pfam" id="PF08220">
    <property type="entry name" value="HTH_DeoR"/>
    <property type="match status" value="1"/>
</dbReference>
<dbReference type="GO" id="GO:0008982">
    <property type="term" value="F:protein-N(PI)-phosphohistidine-sugar phosphotransferase activity"/>
    <property type="evidence" value="ECO:0007669"/>
    <property type="project" value="InterPro"/>
</dbReference>
<dbReference type="PROSITE" id="PS00372">
    <property type="entry name" value="PTS_EIIA_TYPE_2_HIS"/>
    <property type="match status" value="1"/>
</dbReference>
<evidence type="ECO:0000313" key="10">
    <source>
        <dbReference type="Proteomes" id="UP000242949"/>
    </source>
</evidence>
<dbReference type="EMBL" id="FMYI01000007">
    <property type="protein sequence ID" value="SDC36081.1"/>
    <property type="molecule type" value="Genomic_DNA"/>
</dbReference>
<evidence type="ECO:0000259" key="6">
    <source>
        <dbReference type="PROSITE" id="PS51094"/>
    </source>
</evidence>
<evidence type="ECO:0000256" key="5">
    <source>
        <dbReference type="ARBA" id="ARBA00023163"/>
    </source>
</evidence>
<keyword evidence="1" id="KW-0808">Transferase</keyword>
<keyword evidence="2" id="KW-0677">Repeat</keyword>
<gene>
    <name evidence="9" type="ORF">SAMN05421734_10732</name>
</gene>
<dbReference type="InterPro" id="IPR007737">
    <property type="entry name" value="Mga_HTH"/>
</dbReference>
<proteinExistence type="predicted"/>
<dbReference type="InterPro" id="IPR050661">
    <property type="entry name" value="BglG_antiterminators"/>
</dbReference>
<dbReference type="Pfam" id="PF00874">
    <property type="entry name" value="PRD"/>
    <property type="match status" value="2"/>
</dbReference>
<dbReference type="Proteomes" id="UP000242949">
    <property type="component" value="Unassembled WGS sequence"/>
</dbReference>
<evidence type="ECO:0000259" key="8">
    <source>
        <dbReference type="PROSITE" id="PS51372"/>
    </source>
</evidence>
<dbReference type="STRING" id="1612202.SAMN05421734_10732"/>
<dbReference type="Pfam" id="PF00359">
    <property type="entry name" value="PTS_EIIA_2"/>
    <property type="match status" value="1"/>
</dbReference>